<dbReference type="PANTHER" id="PTHR43280:SF29">
    <property type="entry name" value="ARAC-FAMILY TRANSCRIPTIONAL REGULATOR"/>
    <property type="match status" value="1"/>
</dbReference>
<reference evidence="6 7" key="1">
    <citation type="submission" date="2018-12" db="EMBL/GenBank/DDBJ databases">
        <title>The Draft Genome Sequence of the Soil Bacterium Pedobacter tournemirensis R1.</title>
        <authorList>
            <person name="He J."/>
        </authorList>
    </citation>
    <scope>NUCLEOTIDE SEQUENCE [LARGE SCALE GENOMIC DNA]</scope>
    <source>
        <strain evidence="6 7">R1</strain>
    </source>
</reference>
<dbReference type="PANTHER" id="PTHR43280">
    <property type="entry name" value="ARAC-FAMILY TRANSCRIPTIONAL REGULATOR"/>
    <property type="match status" value="1"/>
</dbReference>
<sequence length="425" mass="49294">MNQFYDVFMLGGVFCSFICSIILFRTKSQVHTNRLLSVVLFLTAWYVLLFLLVLTGRIVQFPYGFKITGHFYFLASPLSFLYIRGIIYNETGFRKTDWIHFILAGLIFLDYIPYLFAAPQDIERLADAVVLDMRTTYKADATVISPFLYYKIRLIQGIVYMFLQWYLIFRRSTIRKYSGYPHLRAIYTWIIVFTVFSSLLYIALQSRNIASLLDLKIDSRLISISIISFCFFSLSIYLFFNPRILYSDYYRESGFSPEAEFDDFSIVPAEDPTPSSSVVAPAGVHKDSSYAMGIAREYMTSDLLASYAEKIEEYVISNKVFLKPGISIHELASGLNIPVRTLSYILNHHYKQRFNDFINNYRISYIVERFDNDDWKNLTFEGLAKEAGFSSRSTFFSVFKKLKGLTPSEYLNQTSKGSEVLNDRI</sequence>
<dbReference type="SMART" id="SM00342">
    <property type="entry name" value="HTH_ARAC"/>
    <property type="match status" value="1"/>
</dbReference>
<evidence type="ECO:0000313" key="7">
    <source>
        <dbReference type="Proteomes" id="UP000290848"/>
    </source>
</evidence>
<evidence type="ECO:0000313" key="6">
    <source>
        <dbReference type="EMBL" id="RXF72538.1"/>
    </source>
</evidence>
<name>A0A4Q0MGG1_9SPHI</name>
<dbReference type="Gene3D" id="1.10.10.60">
    <property type="entry name" value="Homeodomain-like"/>
    <property type="match status" value="1"/>
</dbReference>
<protein>
    <submittedName>
        <fullName evidence="6">AraC family transcriptional regulator</fullName>
    </submittedName>
</protein>
<accession>A0A4Q0MGG1</accession>
<feature type="domain" description="HTH araC/xylS-type" evidence="5">
    <location>
        <begin position="309"/>
        <end position="413"/>
    </location>
</feature>
<evidence type="ECO:0000256" key="3">
    <source>
        <dbReference type="ARBA" id="ARBA00023163"/>
    </source>
</evidence>
<keyword evidence="3" id="KW-0804">Transcription</keyword>
<evidence type="ECO:0000256" key="1">
    <source>
        <dbReference type="ARBA" id="ARBA00023015"/>
    </source>
</evidence>
<dbReference type="SUPFAM" id="SSF46689">
    <property type="entry name" value="Homeodomain-like"/>
    <property type="match status" value="1"/>
</dbReference>
<dbReference type="PROSITE" id="PS01124">
    <property type="entry name" value="HTH_ARAC_FAMILY_2"/>
    <property type="match status" value="1"/>
</dbReference>
<feature type="transmembrane region" description="Helical" evidence="4">
    <location>
        <begin position="36"/>
        <end position="59"/>
    </location>
</feature>
<feature type="transmembrane region" description="Helical" evidence="4">
    <location>
        <begin position="99"/>
        <end position="117"/>
    </location>
</feature>
<feature type="transmembrane region" description="Helical" evidence="4">
    <location>
        <begin position="71"/>
        <end position="87"/>
    </location>
</feature>
<evidence type="ECO:0000259" key="5">
    <source>
        <dbReference type="PROSITE" id="PS01124"/>
    </source>
</evidence>
<keyword evidence="2" id="KW-0238">DNA-binding</keyword>
<feature type="transmembrane region" description="Helical" evidence="4">
    <location>
        <begin position="6"/>
        <end position="24"/>
    </location>
</feature>
<dbReference type="AlphaFoldDB" id="A0A4Q0MGG1"/>
<dbReference type="EMBL" id="RXOC01000001">
    <property type="protein sequence ID" value="RXF72538.1"/>
    <property type="molecule type" value="Genomic_DNA"/>
</dbReference>
<evidence type="ECO:0000256" key="2">
    <source>
        <dbReference type="ARBA" id="ARBA00023125"/>
    </source>
</evidence>
<dbReference type="Proteomes" id="UP000290848">
    <property type="component" value="Unassembled WGS sequence"/>
</dbReference>
<keyword evidence="4" id="KW-0472">Membrane</keyword>
<organism evidence="6 7">
    <name type="scientific">Arcticibacter tournemirensis</name>
    <dbReference type="NCBI Taxonomy" id="699437"/>
    <lineage>
        <taxon>Bacteria</taxon>
        <taxon>Pseudomonadati</taxon>
        <taxon>Bacteroidota</taxon>
        <taxon>Sphingobacteriia</taxon>
        <taxon>Sphingobacteriales</taxon>
        <taxon>Sphingobacteriaceae</taxon>
        <taxon>Arcticibacter</taxon>
    </lineage>
</organism>
<dbReference type="InterPro" id="IPR018060">
    <property type="entry name" value="HTH_AraC"/>
</dbReference>
<keyword evidence="4" id="KW-0812">Transmembrane</keyword>
<dbReference type="InterPro" id="IPR009057">
    <property type="entry name" value="Homeodomain-like_sf"/>
</dbReference>
<gene>
    <name evidence="6" type="ORF">EKH83_02110</name>
</gene>
<feature type="transmembrane region" description="Helical" evidence="4">
    <location>
        <begin position="147"/>
        <end position="169"/>
    </location>
</feature>
<keyword evidence="4" id="KW-1133">Transmembrane helix</keyword>
<evidence type="ECO:0000256" key="4">
    <source>
        <dbReference type="SAM" id="Phobius"/>
    </source>
</evidence>
<feature type="transmembrane region" description="Helical" evidence="4">
    <location>
        <begin position="181"/>
        <end position="202"/>
    </location>
</feature>
<dbReference type="Pfam" id="PF12833">
    <property type="entry name" value="HTH_18"/>
    <property type="match status" value="1"/>
</dbReference>
<dbReference type="GO" id="GO:0003700">
    <property type="term" value="F:DNA-binding transcription factor activity"/>
    <property type="evidence" value="ECO:0007669"/>
    <property type="project" value="InterPro"/>
</dbReference>
<feature type="transmembrane region" description="Helical" evidence="4">
    <location>
        <begin position="222"/>
        <end position="240"/>
    </location>
</feature>
<comment type="caution">
    <text evidence="6">The sequence shown here is derived from an EMBL/GenBank/DDBJ whole genome shotgun (WGS) entry which is preliminary data.</text>
</comment>
<proteinExistence type="predicted"/>
<keyword evidence="1" id="KW-0805">Transcription regulation</keyword>
<dbReference type="RefSeq" id="WP_128767722.1">
    <property type="nucleotide sequence ID" value="NZ_RXOC01000001.1"/>
</dbReference>
<dbReference type="GO" id="GO:0043565">
    <property type="term" value="F:sequence-specific DNA binding"/>
    <property type="evidence" value="ECO:0007669"/>
    <property type="project" value="InterPro"/>
</dbReference>